<protein>
    <submittedName>
        <fullName evidence="2">Uncharacterized protein</fullName>
    </submittedName>
</protein>
<evidence type="ECO:0000313" key="2">
    <source>
        <dbReference type="EMBL" id="MEX6504066.1"/>
    </source>
</evidence>
<dbReference type="Proteomes" id="UP001560296">
    <property type="component" value="Unassembled WGS sequence"/>
</dbReference>
<organism evidence="2 3">
    <name type="scientific">Pseudomonas zhanjiangensis</name>
    <dbReference type="NCBI Taxonomy" id="3239015"/>
    <lineage>
        <taxon>Bacteria</taxon>
        <taxon>Pseudomonadati</taxon>
        <taxon>Pseudomonadota</taxon>
        <taxon>Gammaproteobacteria</taxon>
        <taxon>Pseudomonadales</taxon>
        <taxon>Pseudomonadaceae</taxon>
        <taxon>Pseudomonas</taxon>
    </lineage>
</organism>
<proteinExistence type="predicted"/>
<gene>
    <name evidence="2" type="ORF">AB5S05_18545</name>
</gene>
<accession>A0ABV3YXK0</accession>
<feature type="region of interest" description="Disordered" evidence="1">
    <location>
        <begin position="1"/>
        <end position="26"/>
    </location>
</feature>
<dbReference type="RefSeq" id="WP_369289005.1">
    <property type="nucleotide sequence ID" value="NZ_JBFTEG010000019.1"/>
</dbReference>
<keyword evidence="3" id="KW-1185">Reference proteome</keyword>
<evidence type="ECO:0000256" key="1">
    <source>
        <dbReference type="SAM" id="MobiDB-lite"/>
    </source>
</evidence>
<reference evidence="2 3" key="1">
    <citation type="submission" date="2024-07" db="EMBL/GenBank/DDBJ databases">
        <authorList>
            <person name="Li M."/>
        </authorList>
    </citation>
    <scope>NUCLEOTIDE SEQUENCE [LARGE SCALE GENOMIC DNA]</scope>
    <source>
        <strain evidence="2 3">25A3E</strain>
    </source>
</reference>
<sequence>MSAKSSAGGPRGHPRMSRNVPSRYASRKVDGCSEAEASMIAKLYLSKLLQPSSFLAGPPQLGLSKPRGALSPIASAWRRFRHAIERLMVSGLQARLRRHGATTFLRHHPRR</sequence>
<evidence type="ECO:0000313" key="3">
    <source>
        <dbReference type="Proteomes" id="UP001560296"/>
    </source>
</evidence>
<comment type="caution">
    <text evidence="2">The sequence shown here is derived from an EMBL/GenBank/DDBJ whole genome shotgun (WGS) entry which is preliminary data.</text>
</comment>
<dbReference type="EMBL" id="JBFTEG010000019">
    <property type="protein sequence ID" value="MEX6504066.1"/>
    <property type="molecule type" value="Genomic_DNA"/>
</dbReference>
<name>A0ABV3YXK0_9PSED</name>